<evidence type="ECO:0000256" key="1">
    <source>
        <dbReference type="SAM" id="MobiDB-lite"/>
    </source>
</evidence>
<dbReference type="PANTHER" id="PTHR12126:SF16">
    <property type="entry name" value="MIOREX COMPLEX COMPONENT 2"/>
    <property type="match status" value="1"/>
</dbReference>
<reference evidence="3 4" key="1">
    <citation type="journal article" date="2014" name="Nat. Commun.">
        <title>Klebsormidium flaccidum genome reveals primary factors for plant terrestrial adaptation.</title>
        <authorList>
            <person name="Hori K."/>
            <person name="Maruyama F."/>
            <person name="Fujisawa T."/>
            <person name="Togashi T."/>
            <person name="Yamamoto N."/>
            <person name="Seo M."/>
            <person name="Sato S."/>
            <person name="Yamada T."/>
            <person name="Mori H."/>
            <person name="Tajima N."/>
            <person name="Moriyama T."/>
            <person name="Ikeuchi M."/>
            <person name="Watanabe M."/>
            <person name="Wada H."/>
            <person name="Kobayashi K."/>
            <person name="Saito M."/>
            <person name="Masuda T."/>
            <person name="Sasaki-Sekimoto Y."/>
            <person name="Mashiguchi K."/>
            <person name="Awai K."/>
            <person name="Shimojima M."/>
            <person name="Masuda S."/>
            <person name="Iwai M."/>
            <person name="Nobusawa T."/>
            <person name="Narise T."/>
            <person name="Kondo S."/>
            <person name="Saito H."/>
            <person name="Sato R."/>
            <person name="Murakawa M."/>
            <person name="Ihara Y."/>
            <person name="Oshima-Yamada Y."/>
            <person name="Ohtaka K."/>
            <person name="Satoh M."/>
            <person name="Sonobe K."/>
            <person name="Ishii M."/>
            <person name="Ohtani R."/>
            <person name="Kanamori-Sato M."/>
            <person name="Honoki R."/>
            <person name="Miyazaki D."/>
            <person name="Mochizuki H."/>
            <person name="Umetsu J."/>
            <person name="Higashi K."/>
            <person name="Shibata D."/>
            <person name="Kamiya Y."/>
            <person name="Sato N."/>
            <person name="Nakamura Y."/>
            <person name="Tabata S."/>
            <person name="Ida S."/>
            <person name="Kurokawa K."/>
            <person name="Ohta H."/>
        </authorList>
    </citation>
    <scope>NUCLEOTIDE SEQUENCE [LARGE SCALE GENOMIC DNA]</scope>
    <source>
        <strain evidence="3 4">NIES-2285</strain>
    </source>
</reference>
<evidence type="ECO:0000259" key="2">
    <source>
        <dbReference type="Pfam" id="PF13460"/>
    </source>
</evidence>
<dbReference type="InterPro" id="IPR036291">
    <property type="entry name" value="NAD(P)-bd_dom_sf"/>
</dbReference>
<protein>
    <submittedName>
        <fullName evidence="3">NAD(P)-binding Rossmann-fold superfamily protein</fullName>
    </submittedName>
</protein>
<dbReference type="GO" id="GO:0005739">
    <property type="term" value="C:mitochondrion"/>
    <property type="evidence" value="ECO:0000318"/>
    <property type="project" value="GO_Central"/>
</dbReference>
<dbReference type="InterPro" id="IPR016040">
    <property type="entry name" value="NAD(P)-bd_dom"/>
</dbReference>
<evidence type="ECO:0000313" key="4">
    <source>
        <dbReference type="Proteomes" id="UP000054558"/>
    </source>
</evidence>
<name>A0A1Y1HXQ8_KLENI</name>
<dbReference type="GO" id="GO:0006744">
    <property type="term" value="P:ubiquinone biosynthetic process"/>
    <property type="evidence" value="ECO:0000318"/>
    <property type="project" value="GO_Central"/>
</dbReference>
<feature type="domain" description="NAD(P)-binding" evidence="2">
    <location>
        <begin position="128"/>
        <end position="258"/>
    </location>
</feature>
<keyword evidence="4" id="KW-1185">Reference proteome</keyword>
<dbReference type="AlphaFoldDB" id="A0A1Y1HXQ8"/>
<accession>A0A1Y1HXQ8</accession>
<dbReference type="SUPFAM" id="SSF51735">
    <property type="entry name" value="NAD(P)-binding Rossmann-fold domains"/>
    <property type="match status" value="1"/>
</dbReference>
<feature type="compositionally biased region" description="Low complexity" evidence="1">
    <location>
        <begin position="96"/>
        <end position="110"/>
    </location>
</feature>
<dbReference type="Proteomes" id="UP000054558">
    <property type="component" value="Unassembled WGS sequence"/>
</dbReference>
<dbReference type="STRING" id="105231.A0A1Y1HXQ8"/>
<dbReference type="PANTHER" id="PTHR12126">
    <property type="entry name" value="NADH-UBIQUINONE OXIDOREDUCTASE 39 KDA SUBUNIT-RELATED"/>
    <property type="match status" value="1"/>
</dbReference>
<dbReference type="Pfam" id="PF13460">
    <property type="entry name" value="NAD_binding_10"/>
    <property type="match status" value="1"/>
</dbReference>
<feature type="region of interest" description="Disordered" evidence="1">
    <location>
        <begin position="87"/>
        <end position="116"/>
    </location>
</feature>
<evidence type="ECO:0000313" key="3">
    <source>
        <dbReference type="EMBL" id="GAQ83450.1"/>
    </source>
</evidence>
<dbReference type="GO" id="GO:0044877">
    <property type="term" value="F:protein-containing complex binding"/>
    <property type="evidence" value="ECO:0000318"/>
    <property type="project" value="GO_Central"/>
</dbReference>
<sequence length="351" mass="37098">MALLAVRKARLLLPSFLEVSGVARSFGIDSSPTRLISSSLISRMLPSHAEPSGTAGMPLAAGSEGFSFARREFAAAASGQAQVFAPGTEAADKARSASLPSSSSPPQSAAKTVPASAPPVRDRLLVIGGNGFVGGHICKAAVEKGYKVSSLNRSGPPQHSESWVKHVDWIRGNVFEPPSWRHSLKDVQGVISCVGAFGSYETMKRVCGDANVTAVNTAAEEGVKRFVFISAADMGLPTFVLRGYFEGKREAERAIREKLPYGGIIFRPSFIHGNRRVGSLTLPLGLVGSPLEAIFKSSAGKWVHGLPLVGPLIVPPINVETLAKAAVLAAKNNVVPPGIMDVWQISRLAER</sequence>
<gene>
    <name evidence="3" type="ORF">KFL_001480190</name>
</gene>
<dbReference type="Gene3D" id="3.40.50.720">
    <property type="entry name" value="NAD(P)-binding Rossmann-like Domain"/>
    <property type="match status" value="1"/>
</dbReference>
<dbReference type="OMA" id="QMYKING"/>
<organism evidence="3 4">
    <name type="scientific">Klebsormidium nitens</name>
    <name type="common">Green alga</name>
    <name type="synonym">Ulothrix nitens</name>
    <dbReference type="NCBI Taxonomy" id="105231"/>
    <lineage>
        <taxon>Eukaryota</taxon>
        <taxon>Viridiplantae</taxon>
        <taxon>Streptophyta</taxon>
        <taxon>Klebsormidiophyceae</taxon>
        <taxon>Klebsormidiales</taxon>
        <taxon>Klebsormidiaceae</taxon>
        <taxon>Klebsormidium</taxon>
    </lineage>
</organism>
<dbReference type="OrthoDB" id="276721at2759"/>
<dbReference type="InterPro" id="IPR051207">
    <property type="entry name" value="ComplexI_NDUFA9_subunit"/>
</dbReference>
<proteinExistence type="predicted"/>
<dbReference type="EMBL" id="DF237097">
    <property type="protein sequence ID" value="GAQ83450.1"/>
    <property type="molecule type" value="Genomic_DNA"/>
</dbReference>